<dbReference type="AlphaFoldDB" id="A0A2Z5G7W7"/>
<name>A0A2Z5G7W7_9BACT</name>
<organism evidence="3 4">
    <name type="scientific">Acidisarcina polymorpha</name>
    <dbReference type="NCBI Taxonomy" id="2211140"/>
    <lineage>
        <taxon>Bacteria</taxon>
        <taxon>Pseudomonadati</taxon>
        <taxon>Acidobacteriota</taxon>
        <taxon>Terriglobia</taxon>
        <taxon>Terriglobales</taxon>
        <taxon>Acidobacteriaceae</taxon>
        <taxon>Acidisarcina</taxon>
    </lineage>
</organism>
<dbReference type="RefSeq" id="WP_114209583.1">
    <property type="nucleotide sequence ID" value="NZ_CP030840.1"/>
</dbReference>
<feature type="domain" description="DUF3291" evidence="2">
    <location>
        <begin position="44"/>
        <end position="108"/>
    </location>
</feature>
<protein>
    <recommendedName>
        <fullName evidence="2">DUF3291 domain-containing protein</fullName>
    </recommendedName>
</protein>
<dbReference type="Proteomes" id="UP000253606">
    <property type="component" value="Chromosome"/>
</dbReference>
<evidence type="ECO:0000259" key="2">
    <source>
        <dbReference type="Pfam" id="PF11695"/>
    </source>
</evidence>
<proteinExistence type="predicted"/>
<dbReference type="InterPro" id="IPR021708">
    <property type="entry name" value="DUF3291"/>
</dbReference>
<evidence type="ECO:0000313" key="4">
    <source>
        <dbReference type="Proteomes" id="UP000253606"/>
    </source>
</evidence>
<feature type="region of interest" description="Disordered" evidence="1">
    <location>
        <begin position="108"/>
        <end position="142"/>
    </location>
</feature>
<dbReference type="OrthoDB" id="1550774at2"/>
<dbReference type="Pfam" id="PF11695">
    <property type="entry name" value="DUF3291"/>
    <property type="match status" value="1"/>
</dbReference>
<evidence type="ECO:0000256" key="1">
    <source>
        <dbReference type="SAM" id="MobiDB-lite"/>
    </source>
</evidence>
<dbReference type="EMBL" id="CP030840">
    <property type="protein sequence ID" value="AXC14907.1"/>
    <property type="molecule type" value="Genomic_DNA"/>
</dbReference>
<sequence length="142" mass="16745">MMFVSLTRLRIRSPRFLPFFFVSLLSTLRQVQRSRGFRRGAVLADRHWAFWTLTAWNDAESMREYMTTGPHKKVMPRLLNWCDEASVAHWTQPEEELPSWLEADRRMRESGRASKVRHPTSNHSSLTYEAPRTTRTKAIRPA</sequence>
<reference evidence="3 4" key="1">
    <citation type="journal article" date="2018" name="Front. Microbiol.">
        <title>Hydrolytic Capabilities as a Key to Environmental Success: Chitinolytic and Cellulolytic Acidobacteria From Acidic Sub-arctic Soils and Boreal Peatlands.</title>
        <authorList>
            <person name="Belova S.E."/>
            <person name="Ravin N.V."/>
            <person name="Pankratov T.A."/>
            <person name="Rakitin A.L."/>
            <person name="Ivanova A.A."/>
            <person name="Beletsky A.V."/>
            <person name="Mardanov A.V."/>
            <person name="Sinninghe Damste J.S."/>
            <person name="Dedysh S.N."/>
        </authorList>
    </citation>
    <scope>NUCLEOTIDE SEQUENCE [LARGE SCALE GENOMIC DNA]</scope>
    <source>
        <strain evidence="3 4">SBC82</strain>
    </source>
</reference>
<dbReference type="KEGG" id="abas:ACPOL_5659"/>
<accession>A0A2Z5G7W7</accession>
<keyword evidence="4" id="KW-1185">Reference proteome</keyword>
<gene>
    <name evidence="3" type="ORF">ACPOL_5659</name>
</gene>
<evidence type="ECO:0000313" key="3">
    <source>
        <dbReference type="EMBL" id="AXC14907.1"/>
    </source>
</evidence>